<dbReference type="InterPro" id="IPR005162">
    <property type="entry name" value="Retrotrans_gag_dom"/>
</dbReference>
<dbReference type="OrthoDB" id="1740536at2759"/>
<evidence type="ECO:0000259" key="2">
    <source>
        <dbReference type="Pfam" id="PF03732"/>
    </source>
</evidence>
<evidence type="ECO:0000313" key="4">
    <source>
        <dbReference type="Proteomes" id="UP000634136"/>
    </source>
</evidence>
<accession>A0A834T6Q2</accession>
<feature type="region of interest" description="Disordered" evidence="1">
    <location>
        <begin position="231"/>
        <end position="302"/>
    </location>
</feature>
<organism evidence="3 4">
    <name type="scientific">Senna tora</name>
    <dbReference type="NCBI Taxonomy" id="362788"/>
    <lineage>
        <taxon>Eukaryota</taxon>
        <taxon>Viridiplantae</taxon>
        <taxon>Streptophyta</taxon>
        <taxon>Embryophyta</taxon>
        <taxon>Tracheophyta</taxon>
        <taxon>Spermatophyta</taxon>
        <taxon>Magnoliopsida</taxon>
        <taxon>eudicotyledons</taxon>
        <taxon>Gunneridae</taxon>
        <taxon>Pentapetalae</taxon>
        <taxon>rosids</taxon>
        <taxon>fabids</taxon>
        <taxon>Fabales</taxon>
        <taxon>Fabaceae</taxon>
        <taxon>Caesalpinioideae</taxon>
        <taxon>Cassia clade</taxon>
        <taxon>Senna</taxon>
    </lineage>
</organism>
<name>A0A834T6Q2_9FABA</name>
<evidence type="ECO:0000256" key="1">
    <source>
        <dbReference type="SAM" id="MobiDB-lite"/>
    </source>
</evidence>
<feature type="compositionally biased region" description="Basic and acidic residues" evidence="1">
    <location>
        <begin position="231"/>
        <end position="243"/>
    </location>
</feature>
<feature type="region of interest" description="Disordered" evidence="1">
    <location>
        <begin position="674"/>
        <end position="695"/>
    </location>
</feature>
<dbReference type="AlphaFoldDB" id="A0A834T6Q2"/>
<dbReference type="PANTHER" id="PTHR33223:SF10">
    <property type="entry name" value="AMINOTRANSFERASE-LIKE PLANT MOBILE DOMAIN-CONTAINING PROTEIN"/>
    <property type="match status" value="1"/>
</dbReference>
<feature type="compositionally biased region" description="Low complexity" evidence="1">
    <location>
        <begin position="825"/>
        <end position="843"/>
    </location>
</feature>
<feature type="compositionally biased region" description="Basic and acidic residues" evidence="1">
    <location>
        <begin position="269"/>
        <end position="284"/>
    </location>
</feature>
<gene>
    <name evidence="3" type="ORF">G2W53_030832</name>
</gene>
<dbReference type="Proteomes" id="UP000634136">
    <property type="component" value="Unassembled WGS sequence"/>
</dbReference>
<proteinExistence type="predicted"/>
<feature type="compositionally biased region" description="Basic and acidic residues" evidence="1">
    <location>
        <begin position="604"/>
        <end position="638"/>
    </location>
</feature>
<feature type="compositionally biased region" description="Basic and acidic residues" evidence="1">
    <location>
        <begin position="489"/>
        <end position="521"/>
    </location>
</feature>
<feature type="region of interest" description="Disordered" evidence="1">
    <location>
        <begin position="166"/>
        <end position="189"/>
    </location>
</feature>
<dbReference type="Pfam" id="PF03732">
    <property type="entry name" value="Retrotrans_gag"/>
    <property type="match status" value="1"/>
</dbReference>
<comment type="caution">
    <text evidence="3">The sequence shown here is derived from an EMBL/GenBank/DDBJ whole genome shotgun (WGS) entry which is preliminary data.</text>
</comment>
<feature type="compositionally biased region" description="Polar residues" evidence="1">
    <location>
        <begin position="172"/>
        <end position="189"/>
    </location>
</feature>
<keyword evidence="4" id="KW-1185">Reference proteome</keyword>
<evidence type="ECO:0000313" key="3">
    <source>
        <dbReference type="EMBL" id="KAF7816863.1"/>
    </source>
</evidence>
<feature type="domain" description="Retrotransposon gag" evidence="2">
    <location>
        <begin position="358"/>
        <end position="442"/>
    </location>
</feature>
<protein>
    <recommendedName>
        <fullName evidence="2">Retrotransposon gag domain-containing protein</fullName>
    </recommendedName>
</protein>
<dbReference type="EMBL" id="JAAIUW010000009">
    <property type="protein sequence ID" value="KAF7816863.1"/>
    <property type="molecule type" value="Genomic_DNA"/>
</dbReference>
<dbReference type="PANTHER" id="PTHR33223">
    <property type="entry name" value="CCHC-TYPE DOMAIN-CONTAINING PROTEIN"/>
    <property type="match status" value="1"/>
</dbReference>
<feature type="region of interest" description="Disordered" evidence="1">
    <location>
        <begin position="604"/>
        <end position="646"/>
    </location>
</feature>
<feature type="compositionally biased region" description="Polar residues" evidence="1">
    <location>
        <begin position="685"/>
        <end position="695"/>
    </location>
</feature>
<feature type="region of interest" description="Disordered" evidence="1">
    <location>
        <begin position="485"/>
        <end position="526"/>
    </location>
</feature>
<feature type="compositionally biased region" description="Basic residues" evidence="1">
    <location>
        <begin position="251"/>
        <end position="268"/>
    </location>
</feature>
<sequence>MLVSEMISNSAKELYVSELFPSWKWLHIITGVSGRTREMCRKIDLVLQNIIVGEESKDVKEEEGGGECLLKTLLNMKDQGDLTINQVKTVMLDMITAGTDAPPTIGVDRPDKACRMMEPDEATNSAVKKTPKQPPQSMVVGESGASKEGNVSKTAALLAAIAARKAGKHQENINPQQKEVQKTTPEQASATAPIYDDLVYELLKKQDELKKELRASNCKVTDLEKVIAQGQEKKIPEKARSEKSTSTPRGTKPRSKTGSRKQVSRRTRRKEESTTSDSDSHSEDYTSSDFQDSGYRRTKAKRERYPFTKEIMETKMPKLRTPAALGHYDGKSDPVAHVNSFKAAMMYAGASDEARFRAFPSTLKGDAQLWFSDLASGSINSFKQLAKKFTKYFATSRTIKRTSHCLKNIIQGENEPLKDFLDRFTKIARQIQGLKHEVALNYLTDNLRDCPFCQSITKKPPSSMEELMDRSAKYIAIEEVEASKAANAGKRDRADHKRKFSPDERPREDRRRSNHPKDRRDRYRRLIPKFKSYTSLNKTPARIIEDVHVASQLKFPVEKPIPIEADRSKYCKFHKTFGHETDNCHTLKDQIEELVRRGHLRQYLDHNKYGRTGDRDNSRKDRQDRDQRRDEPHQENHQRNVAGTINVIAGGITKGTETTPQSRRKQARSIMNLQYQSKRPRVSHPNEQPSGPSNVMTADIVDMREEASPKRPSPEGDLEEIALRDSSPSKTIRIGKLQGQIDGKCMLMVPPAGKGAECGSNPILKASLDRPSINLPIAKGLEVKEVDDWRTPILKYLGTGELPNEDAARRKVLKPWKYSSPTDRGPSSASGLLASAPETRSGALSGGGWSAASEDPSWGGKDSPAGKAPIAGESFAASSKSSARLKGTPAGGAGLIFPISVALISPSSFSPSLGEVAETSFPSTTDKYTFIPSKTMGKPGFSSFSDCQPQAANQMPWTDSDPGSLPLASRSDTLLLPVPFEVVDRLEDARAPEPSPRCGERTFLDRLAGEAGRMDERSFGGGSPSL</sequence>
<feature type="region of interest" description="Disordered" evidence="1">
    <location>
        <begin position="817"/>
        <end position="870"/>
    </location>
</feature>
<reference evidence="3" key="1">
    <citation type="submission" date="2020-09" db="EMBL/GenBank/DDBJ databases">
        <title>Genome-Enabled Discovery of Anthraquinone Biosynthesis in Senna tora.</title>
        <authorList>
            <person name="Kang S.-H."/>
            <person name="Pandey R.P."/>
            <person name="Lee C.-M."/>
            <person name="Sim J.-S."/>
            <person name="Jeong J.-T."/>
            <person name="Choi B.-S."/>
            <person name="Jung M."/>
            <person name="Ginzburg D."/>
            <person name="Zhao K."/>
            <person name="Won S.Y."/>
            <person name="Oh T.-J."/>
            <person name="Yu Y."/>
            <person name="Kim N.-H."/>
            <person name="Lee O.R."/>
            <person name="Lee T.-H."/>
            <person name="Bashyal P."/>
            <person name="Kim T.-S."/>
            <person name="Lee W.-H."/>
            <person name="Kawkins C."/>
            <person name="Kim C.-K."/>
            <person name="Kim J.S."/>
            <person name="Ahn B.O."/>
            <person name="Rhee S.Y."/>
            <person name="Sohng J.K."/>
        </authorList>
    </citation>
    <scope>NUCLEOTIDE SEQUENCE</scope>
    <source>
        <tissue evidence="3">Leaf</tissue>
    </source>
</reference>
<feature type="region of interest" description="Disordered" evidence="1">
    <location>
        <begin position="120"/>
        <end position="147"/>
    </location>
</feature>